<feature type="transmembrane region" description="Helical" evidence="5">
    <location>
        <begin position="125"/>
        <end position="146"/>
    </location>
</feature>
<feature type="transmembrane region" description="Helical" evidence="5">
    <location>
        <begin position="434"/>
        <end position="454"/>
    </location>
</feature>
<dbReference type="Proteomes" id="UP000193922">
    <property type="component" value="Unassembled WGS sequence"/>
</dbReference>
<dbReference type="GO" id="GO:0015179">
    <property type="term" value="F:L-amino acid transmembrane transporter activity"/>
    <property type="evidence" value="ECO:0007669"/>
    <property type="project" value="TreeGrafter"/>
</dbReference>
<feature type="transmembrane region" description="Helical" evidence="5">
    <location>
        <begin position="198"/>
        <end position="215"/>
    </location>
</feature>
<dbReference type="RefSeq" id="XP_040743069.1">
    <property type="nucleotide sequence ID" value="XM_040889243.1"/>
</dbReference>
<evidence type="ECO:0000256" key="1">
    <source>
        <dbReference type="ARBA" id="ARBA00004141"/>
    </source>
</evidence>
<dbReference type="Gene3D" id="1.20.1740.10">
    <property type="entry name" value="Amino acid/polyamine transporter I"/>
    <property type="match status" value="1"/>
</dbReference>
<evidence type="ECO:0000256" key="5">
    <source>
        <dbReference type="SAM" id="Phobius"/>
    </source>
</evidence>
<feature type="transmembrane region" description="Helical" evidence="5">
    <location>
        <begin position="290"/>
        <end position="312"/>
    </location>
</feature>
<evidence type="ECO:0000256" key="2">
    <source>
        <dbReference type="ARBA" id="ARBA00022692"/>
    </source>
</evidence>
<dbReference type="AlphaFoldDB" id="A0A1Y1W779"/>
<feature type="transmembrane region" description="Helical" evidence="5">
    <location>
        <begin position="158"/>
        <end position="178"/>
    </location>
</feature>
<accession>A0A1Y1W779</accession>
<feature type="transmembrane region" description="Helical" evidence="5">
    <location>
        <begin position="235"/>
        <end position="257"/>
    </location>
</feature>
<gene>
    <name evidence="6" type="ORF">DL89DRAFT_274934</name>
</gene>
<evidence type="ECO:0000313" key="6">
    <source>
        <dbReference type="EMBL" id="ORX69381.1"/>
    </source>
</evidence>
<feature type="transmembrane region" description="Helical" evidence="5">
    <location>
        <begin position="32"/>
        <end position="55"/>
    </location>
</feature>
<dbReference type="OrthoDB" id="5982228at2759"/>
<protein>
    <submittedName>
        <fullName evidence="6">Amino acid transporter</fullName>
    </submittedName>
</protein>
<feature type="transmembrane region" description="Helical" evidence="5">
    <location>
        <begin position="395"/>
        <end position="418"/>
    </location>
</feature>
<comment type="caution">
    <text evidence="6">The sequence shown here is derived from an EMBL/GenBank/DDBJ whole genome shotgun (WGS) entry which is preliminary data.</text>
</comment>
<dbReference type="GeneID" id="63805891"/>
<keyword evidence="2 5" id="KW-0812">Transmembrane</keyword>
<keyword evidence="7" id="KW-1185">Reference proteome</keyword>
<keyword evidence="3 5" id="KW-1133">Transmembrane helix</keyword>
<feature type="transmembrane region" description="Helical" evidence="5">
    <location>
        <begin position="76"/>
        <end position="105"/>
    </location>
</feature>
<dbReference type="InterPro" id="IPR050598">
    <property type="entry name" value="AminoAcid_Transporter"/>
</dbReference>
<dbReference type="PANTHER" id="PTHR11785:SF353">
    <property type="entry name" value="METHIONINE TRANSPORTER (EUROFUNG)"/>
    <property type="match status" value="1"/>
</dbReference>
<evidence type="ECO:0000313" key="7">
    <source>
        <dbReference type="Proteomes" id="UP000193922"/>
    </source>
</evidence>
<dbReference type="InterPro" id="IPR002293">
    <property type="entry name" value="AA/rel_permease1"/>
</dbReference>
<dbReference type="PANTHER" id="PTHR11785">
    <property type="entry name" value="AMINO ACID TRANSPORTER"/>
    <property type="match status" value="1"/>
</dbReference>
<feature type="transmembrane region" description="Helical" evidence="5">
    <location>
        <begin position="358"/>
        <end position="383"/>
    </location>
</feature>
<organism evidence="6 7">
    <name type="scientific">Linderina pennispora</name>
    <dbReference type="NCBI Taxonomy" id="61395"/>
    <lineage>
        <taxon>Eukaryota</taxon>
        <taxon>Fungi</taxon>
        <taxon>Fungi incertae sedis</taxon>
        <taxon>Zoopagomycota</taxon>
        <taxon>Kickxellomycotina</taxon>
        <taxon>Kickxellomycetes</taxon>
        <taxon>Kickxellales</taxon>
        <taxon>Kickxellaceae</taxon>
        <taxon>Linderina</taxon>
    </lineage>
</organism>
<dbReference type="GO" id="GO:0016020">
    <property type="term" value="C:membrane"/>
    <property type="evidence" value="ECO:0007669"/>
    <property type="project" value="UniProtKB-SubCell"/>
</dbReference>
<sequence>MAIVVGSIIGSGIFSTPSLILQEVGSTGMTLLVWSLGGAISLCGCLSYMELGTMLPRSGGEKEYLDVAFPRPRAMFSYMFCLCGVFISSASGAAADAVVTGAYFLYAANGSSVNADGQISKHAEWMQRLVGLGVVMFCTMAHAVFVRQAIRLQNLLTVLKTVLLLVIVLVGLVGLAGGLRIDSPHSFKNPFHGTVHDASAYSSALFKVFFSYAGYTTLNYSIDELKDPLKNLPRAAIGGLLVTTALYILTNIAYFSVLTPDAIMRSNTAVAGVFFSHAFNETWGHQVVPVFIGLAAFGTVMCSVFTMSRIIFEAAREGFLPWGHTIGQVSRFQSPLYALAITCIICVLYIVVPPPGDAYNFLIDIGGYPTWFFCGLSVVGLLVMRRTHSGLDRPYKTWVVTNLVTIATAVYMCIVPFIKPKTGVGSSDDSSIPYWAAPFSGLLFIAFSCAMWYIRIVRQRGLETSYYARFGYPTKSLV</sequence>
<dbReference type="Pfam" id="PF13520">
    <property type="entry name" value="AA_permease_2"/>
    <property type="match status" value="1"/>
</dbReference>
<name>A0A1Y1W779_9FUNG</name>
<comment type="subcellular location">
    <subcellularLocation>
        <location evidence="1">Membrane</location>
        <topology evidence="1">Multi-pass membrane protein</topology>
    </subcellularLocation>
</comment>
<keyword evidence="4 5" id="KW-0472">Membrane</keyword>
<evidence type="ECO:0000256" key="4">
    <source>
        <dbReference type="ARBA" id="ARBA00023136"/>
    </source>
</evidence>
<dbReference type="STRING" id="61395.A0A1Y1W779"/>
<dbReference type="EMBL" id="MCFD01000007">
    <property type="protein sequence ID" value="ORX69381.1"/>
    <property type="molecule type" value="Genomic_DNA"/>
</dbReference>
<feature type="transmembrane region" description="Helical" evidence="5">
    <location>
        <begin position="332"/>
        <end position="352"/>
    </location>
</feature>
<evidence type="ECO:0000256" key="3">
    <source>
        <dbReference type="ARBA" id="ARBA00022989"/>
    </source>
</evidence>
<dbReference type="PIRSF" id="PIRSF006060">
    <property type="entry name" value="AA_transporter"/>
    <property type="match status" value="1"/>
</dbReference>
<reference evidence="6 7" key="1">
    <citation type="submission" date="2016-07" db="EMBL/GenBank/DDBJ databases">
        <title>Pervasive Adenine N6-methylation of Active Genes in Fungi.</title>
        <authorList>
            <consortium name="DOE Joint Genome Institute"/>
            <person name="Mondo S.J."/>
            <person name="Dannebaum R.O."/>
            <person name="Kuo R.C."/>
            <person name="Labutti K."/>
            <person name="Haridas S."/>
            <person name="Kuo A."/>
            <person name="Salamov A."/>
            <person name="Ahrendt S.R."/>
            <person name="Lipzen A."/>
            <person name="Sullivan W."/>
            <person name="Andreopoulos W.B."/>
            <person name="Clum A."/>
            <person name="Lindquist E."/>
            <person name="Daum C."/>
            <person name="Ramamoorthy G.K."/>
            <person name="Gryganskyi A."/>
            <person name="Culley D."/>
            <person name="Magnuson J.K."/>
            <person name="James T.Y."/>
            <person name="O'Malley M.A."/>
            <person name="Stajich J.E."/>
            <person name="Spatafora J.W."/>
            <person name="Visel A."/>
            <person name="Grigoriev I.V."/>
        </authorList>
    </citation>
    <scope>NUCLEOTIDE SEQUENCE [LARGE SCALE GENOMIC DNA]</scope>
    <source>
        <strain evidence="6 7">ATCC 12442</strain>
    </source>
</reference>
<proteinExistence type="predicted"/>